<feature type="transmembrane region" description="Helical" evidence="1">
    <location>
        <begin position="254"/>
        <end position="275"/>
    </location>
</feature>
<keyword evidence="1" id="KW-0472">Membrane</keyword>
<dbReference type="Proteomes" id="UP000243217">
    <property type="component" value="Unassembled WGS sequence"/>
</dbReference>
<proteinExistence type="predicted"/>
<evidence type="ECO:0008006" key="4">
    <source>
        <dbReference type="Google" id="ProtNLM"/>
    </source>
</evidence>
<evidence type="ECO:0000256" key="1">
    <source>
        <dbReference type="SAM" id="Phobius"/>
    </source>
</evidence>
<evidence type="ECO:0000313" key="3">
    <source>
        <dbReference type="Proteomes" id="UP000243217"/>
    </source>
</evidence>
<dbReference type="AlphaFoldDB" id="A0A1W0AAR1"/>
<feature type="transmembrane region" description="Helical" evidence="1">
    <location>
        <begin position="222"/>
        <end position="242"/>
    </location>
</feature>
<dbReference type="EMBL" id="JNBS01000256">
    <property type="protein sequence ID" value="OQS07271.1"/>
    <property type="molecule type" value="Genomic_DNA"/>
</dbReference>
<dbReference type="OrthoDB" id="70557at2759"/>
<evidence type="ECO:0000313" key="2">
    <source>
        <dbReference type="EMBL" id="OQS07271.1"/>
    </source>
</evidence>
<comment type="caution">
    <text evidence="2">The sequence shown here is derived from an EMBL/GenBank/DDBJ whole genome shotgun (WGS) entry which is preliminary data.</text>
</comment>
<accession>A0A1W0AAR1</accession>
<feature type="transmembrane region" description="Helical" evidence="1">
    <location>
        <begin position="295"/>
        <end position="316"/>
    </location>
</feature>
<feature type="transmembrane region" description="Helical" evidence="1">
    <location>
        <begin position="337"/>
        <end position="358"/>
    </location>
</feature>
<gene>
    <name evidence="2" type="ORF">THRCLA_00722</name>
</gene>
<reference evidence="2 3" key="1">
    <citation type="journal article" date="2014" name="Genome Biol. Evol.">
        <title>The secreted proteins of Achlya hypogyna and Thraustotheca clavata identify the ancestral oomycete secretome and reveal gene acquisitions by horizontal gene transfer.</title>
        <authorList>
            <person name="Misner I."/>
            <person name="Blouin N."/>
            <person name="Leonard G."/>
            <person name="Richards T.A."/>
            <person name="Lane C.E."/>
        </authorList>
    </citation>
    <scope>NUCLEOTIDE SEQUENCE [LARGE SCALE GENOMIC DNA]</scope>
    <source>
        <strain evidence="2 3">ATCC 34112</strain>
    </source>
</reference>
<name>A0A1W0AAR1_9STRA</name>
<keyword evidence="3" id="KW-1185">Reference proteome</keyword>
<keyword evidence="1" id="KW-0812">Transmembrane</keyword>
<protein>
    <recommendedName>
        <fullName evidence="4">Transmembrane protein</fullName>
    </recommendedName>
</protein>
<sequence>MINVAIMPLKAYISEPFPWTTSLSSEIPNDCHFNYTQCTTLLLSFFRNQSKTMPPDSSLLTATFDVHAIRFSYIPAKTEDDAKSYALHFPSSIFYSKKGIQQAITLARKQYNVSDFSSVVFTRFLGIVTNYITLWAVENQDDDTMFIGGWQPQMSFEWLLLKLVFRLCLSAYIVRYMWKHYYSYYPQLAKNLHRFGLENASSGSKFEIVIGDPTSIVILNPIVSALLVVDFWISVDFVGRVFNRIIQLAVIKDFLLAYLYLSRTLWFGYGSLSIMSYLLKRFDCARLFYGVDPTWTAIGIALVAGPMTLLQSRISFMVQFYNFIFTSISKNESEIEISIAVIFYTLLLGTLPVMFSFLPRESFYNGWKKLFSCTKMTWEPSSYLYNDTKNRWTLQFVFFTFRNADIITKGGSVYNLFQLDFKYKKHLGIGQCGADCYVKLKSGTGKWTCCRLSLLSCIDIQPPIQFITSKHLTAVGKIEIDKMSIKIIQGSNKSPWVL</sequence>
<keyword evidence="1" id="KW-1133">Transmembrane helix</keyword>
<organism evidence="2 3">
    <name type="scientific">Thraustotheca clavata</name>
    <dbReference type="NCBI Taxonomy" id="74557"/>
    <lineage>
        <taxon>Eukaryota</taxon>
        <taxon>Sar</taxon>
        <taxon>Stramenopiles</taxon>
        <taxon>Oomycota</taxon>
        <taxon>Saprolegniomycetes</taxon>
        <taxon>Saprolegniales</taxon>
        <taxon>Achlyaceae</taxon>
        <taxon>Thraustotheca</taxon>
    </lineage>
</organism>